<dbReference type="RefSeq" id="WP_157231744.1">
    <property type="nucleotide sequence ID" value="NZ_JMCB01000001.1"/>
</dbReference>
<protein>
    <submittedName>
        <fullName evidence="3">Uncharacterized protein</fullName>
    </submittedName>
</protein>
<keyword evidence="2" id="KW-0732">Signal</keyword>
<reference evidence="3 4" key="1">
    <citation type="submission" date="2014-04" db="EMBL/GenBank/DDBJ databases">
        <title>Genome assembly of Hyalangium minutum DSM 14724.</title>
        <authorList>
            <person name="Sharma G."/>
            <person name="Subramanian S."/>
        </authorList>
    </citation>
    <scope>NUCLEOTIDE SEQUENCE [LARGE SCALE GENOMIC DNA]</scope>
    <source>
        <strain evidence="3 4">DSM 14724</strain>
    </source>
</reference>
<sequence>MVNSRLLRWGGLLAFVGCLVAVTNCHDFEEAFEACKANGDCFPDEDNDGVADAFDGCPSDKKAPLAGDLRAGKCDPSSQLCLRHECPIEGDYEFSGLWGSSATDVILAARSLSLSPAWFVRFGGTTFTSEEVADTGFQPWRLHGSSATNLWAINESAGACSVRKLAVALPDGGPDDGGVVTAPDPEDGGVVTAPDVDAGTDAGTGGSPDSGTGGPADSGTVVTPDAGPIDNTDAGPIDNTDAGPIDNTDAGVDGGTGSPDAGTGTVNCPSPVYRFTDGTWTQVAYGDGTSQLQPPAIFAAEPSKAWAAAKTGDVVRWDNGSWSAEPLNLGTGAAPKAFWGDVAAPRFAVGADSRQSAATWQRTSNTWSGPATLSSGPFIAISGPSEDHLYAATASSVFKWNRTTSQWDLDTPASGQATIQDLWVSGDGSEVWVALNSATVLRKQGPDWQMLTLPVAPTFMAYRIIGFDTPDKDLWITGTHDSQAFKGTIAYHFSRQP</sequence>
<name>A0A085WWQ0_9BACT</name>
<proteinExistence type="predicted"/>
<evidence type="ECO:0000256" key="2">
    <source>
        <dbReference type="SAM" id="SignalP"/>
    </source>
</evidence>
<gene>
    <name evidence="3" type="ORF">DB31_0374</name>
</gene>
<feature type="region of interest" description="Disordered" evidence="1">
    <location>
        <begin position="174"/>
        <end position="269"/>
    </location>
</feature>
<organism evidence="3 4">
    <name type="scientific">Hyalangium minutum</name>
    <dbReference type="NCBI Taxonomy" id="394096"/>
    <lineage>
        <taxon>Bacteria</taxon>
        <taxon>Pseudomonadati</taxon>
        <taxon>Myxococcota</taxon>
        <taxon>Myxococcia</taxon>
        <taxon>Myxococcales</taxon>
        <taxon>Cystobacterineae</taxon>
        <taxon>Archangiaceae</taxon>
        <taxon>Hyalangium</taxon>
    </lineage>
</organism>
<comment type="caution">
    <text evidence="3">The sequence shown here is derived from an EMBL/GenBank/DDBJ whole genome shotgun (WGS) entry which is preliminary data.</text>
</comment>
<feature type="signal peptide" evidence="2">
    <location>
        <begin position="1"/>
        <end position="21"/>
    </location>
</feature>
<accession>A0A085WWQ0</accession>
<dbReference type="AlphaFoldDB" id="A0A085WWQ0"/>
<evidence type="ECO:0000313" key="3">
    <source>
        <dbReference type="EMBL" id="KFE72113.1"/>
    </source>
</evidence>
<evidence type="ECO:0000256" key="1">
    <source>
        <dbReference type="SAM" id="MobiDB-lite"/>
    </source>
</evidence>
<dbReference type="Proteomes" id="UP000028725">
    <property type="component" value="Unassembled WGS sequence"/>
</dbReference>
<dbReference type="OrthoDB" id="8093255at2"/>
<keyword evidence="4" id="KW-1185">Reference proteome</keyword>
<feature type="chain" id="PRO_5001800200" evidence="2">
    <location>
        <begin position="22"/>
        <end position="497"/>
    </location>
</feature>
<feature type="compositionally biased region" description="Gly residues" evidence="1">
    <location>
        <begin position="202"/>
        <end position="216"/>
    </location>
</feature>
<dbReference type="STRING" id="394096.DB31_0374"/>
<evidence type="ECO:0000313" key="4">
    <source>
        <dbReference type="Proteomes" id="UP000028725"/>
    </source>
</evidence>
<dbReference type="EMBL" id="JMCB01000001">
    <property type="protein sequence ID" value="KFE72113.1"/>
    <property type="molecule type" value="Genomic_DNA"/>
</dbReference>
<feature type="compositionally biased region" description="Low complexity" evidence="1">
    <location>
        <begin position="190"/>
        <end position="201"/>
    </location>
</feature>
<feature type="compositionally biased region" description="Low complexity" evidence="1">
    <location>
        <begin position="174"/>
        <end position="183"/>
    </location>
</feature>